<proteinExistence type="predicted"/>
<keyword evidence="3" id="KW-1185">Reference proteome</keyword>
<feature type="region of interest" description="Disordered" evidence="1">
    <location>
        <begin position="991"/>
        <end position="1029"/>
    </location>
</feature>
<evidence type="ECO:0000313" key="3">
    <source>
        <dbReference type="Proteomes" id="UP000262320"/>
    </source>
</evidence>
<dbReference type="Proteomes" id="UP000262320">
    <property type="component" value="Segment"/>
</dbReference>
<gene>
    <name evidence="2" type="ORF">crAss001_47</name>
</gene>
<reference evidence="2 3" key="1">
    <citation type="submission" date="2018-07" db="EMBL/GenBank/DDBJ databases">
        <title>PhiCrAss001, a member of the most abundant bacteriophage family in the human gut, infects Bacteroides.</title>
        <authorList>
            <person name="Shkoporov A.N."/>
            <person name="Khokhlova E.V."/>
            <person name="Fitzgerald C.B."/>
            <person name="Stockdale S.R."/>
            <person name="Draper L.A."/>
            <person name="Ross R.P."/>
            <person name="Hill C."/>
        </authorList>
    </citation>
    <scope>NUCLEOTIDE SEQUENCE [LARGE SCALE GENOMIC DNA]</scope>
    <source>
        <strain evidence="3">crAss001</strain>
    </source>
</reference>
<accession>A0A385DT92</accession>
<organism evidence="2 3">
    <name type="scientific">Bacteroides phage crAss001</name>
    <name type="common">Bacteroides phage PhiCrAss001</name>
    <dbReference type="NCBI Taxonomy" id="2301731"/>
    <lineage>
        <taxon>Viruses</taxon>
        <taxon>Duplodnaviria</taxon>
        <taxon>Heunggongvirae</taxon>
        <taxon>Uroviricota</taxon>
        <taxon>Caudoviricetes</taxon>
        <taxon>Crassvirales</taxon>
        <taxon>Steigviridae</taxon>
        <taxon>Asinivirinae</taxon>
        <taxon>Kehishuvirus</taxon>
        <taxon>Kehishuvirus primarius</taxon>
    </lineage>
</organism>
<protein>
    <submittedName>
        <fullName evidence="2">Putative RNA-polymerase subunit</fullName>
    </submittedName>
</protein>
<dbReference type="EMBL" id="MH675552">
    <property type="protein sequence ID" value="AXQ62690.1"/>
    <property type="molecule type" value="Genomic_DNA"/>
</dbReference>
<name>A0A385DT92_BPCA1</name>
<feature type="compositionally biased region" description="Low complexity" evidence="1">
    <location>
        <begin position="998"/>
        <end position="1014"/>
    </location>
</feature>
<organismHost>
    <name type="scientific">Bacteroides intestinalis</name>
    <dbReference type="NCBI Taxonomy" id="329854"/>
</organismHost>
<evidence type="ECO:0000313" key="2">
    <source>
        <dbReference type="EMBL" id="AXQ62690.1"/>
    </source>
</evidence>
<sequence>MANNQQIQDPSTQGVGGLRGLKSIDALKQEGLLRDVPHIDNIEDYKQVSNSALQRAVPQEVGFVGVNDSMYDEDITSMTQLDNLANTRGEMQPWYAQIGAGLAKGAVLAGTTFADGILGTIVGLGNAAATGTFSGFWDNPFSNAMQQVNEWSESVLPNYYTDAEQNDPWYENIFSANFIGDKFLKNLGFAVGAAYSGKISAGATSKLLGLNKARQAFKGAVTASGEALNPNAALQAYREGDLFLDGVRLTEELARDAKKLKMAEPTLKLTGAFSGALGEARIEAIQNSKDWFELHKQQLDDAQAKVAAQEQEAMLREFPQFAQYQISPDGKSFEQVLTPEGQAMLQARVDAKFDYNSGLQKLSEDRAKMGNIDFALNIPLLTVSDAWQFGKFYAGGYNTAKKGSQILRTVAEDGTVSYSAAKPSVLRNALKIASKGVAEGPYEEMGQAVAGKVAGYKYASELNDFYGAKIDPDAESETIDWLQATAKAIQQTYGTVEGWEEGFIGGLTGLVGIPGFRSTRNSEGGFQSPVYLQGGIKEDIQEIRERSEKDDAIVAQLNNRVQSPEFLNYYQSAIRHNAYQKQMDEAADNNDNFEFKNAEHNQLISDVIMFDKAGRINDLYDIIEEAGNIKEEDVEQIRQLTTNQETGTSVYDNMTDAEVIEQIQKQTQETKEAVDNYRKISQDLQVKIGDYFDEDGLEEMTYYFSNIDNLENRFKSVHEDIKDRLQGVLDASMDREFISDSDENKINRLSDFLNFSPVRLINELADSKEAQSYISLLDKALQTDPNKQDIIDEVNDLHKIAERRLDFIDKYDTYLRNPQALAQKQERQRENIIRENERQEIAKTKDAALAATNLNEFREALNNEPDSSKRQQILDELENEGNKMAKDYKEVQMYNSEVSRAIDRQPISPEAKANAQELLRTQHENANNLEEMANPNSVFINNPESLYDENLPDDLNMMNFAEAQYGLLSAMSEVNNDQRFKARFPSEYLKPVERTDGTKGTTSKDTTGDSGTTTVPPVNAGPVDTYEPPVGNITPQMVAEENKKANENAPTPQSLDKDAKGKRQYYRPTIPELHINASKDGDFRPFNVVVAEKENLNFDELYNYLRDNRAFSYVNEGNLKVGDELGFMIDPEFNDHTIFIVDKRNNQIVGSLDESQYVVDRYEGLSGLIERVKEEFNQTGKDKKFIATPTTRVSQIMVGRIPYGTEERNIGEIPNVSSNSIFGIVKNGVLSTNGRISDDLITKPMDMSQKEGRMYILIPNAAGKYSPAAVRVKHFNESEYNPEDVTINSTPLYKNIKKSIDALANAFTEEDVNNAVKDLARSLYIGDVHIDYIQGKNGNGIRFTKVQRDANKNEIYDEVDGKRVRREDARTVFLTERWDPNVLYELGGEGVKTQPDTRDSQEVASEIQNILMAFNLPLQVNLGMLNKGGYNNMLLSSGVMTSNIIDASVKSNWFTTDYFDIQGNLQQALNPASVKAEEGRKIQTPVGGTEGAIAGTTVSFDNTTYHVDLTSNTVRDNNGRTLNSFPESILDMAYIQENYGDAQNGSMMMGGITLLPNGKVLNRNTGQYVTGAASDKFKQKLADRKKTVADSKKVIDQIAENQAKVDKTRTDSEFYYILEDDGEYHEYKRVHSVLGSNWIESPKQTKALQDLRVNLSKNADNITQFNNYLKNLSNHYGVDLTAFEGKIDVRSRDTIVNIVRDKMSGTNSQRALEAGTSVDSVIRNFFTSSEMPVKPSNMSEQAFNDLVTSLTEIKSNIEARGETFLTNNIVLFNKYENGNRVAGEVDILSVDANGNFKIYDVKTSRYSFYDFVDRNGRKVNYFKNKSNTQTMSQEQYYTKQLSAYKNLFESQYHTPITTLAILPFVLEYNKDNVSRVNKEKGILLNYDSSVNVPLVGSVATPEVSNTDSSLPIFNSTWETREPINNVLPDYSMSDSKVGYFLRDGKLHTGYLSPIGKVNGVEVYMTKVPNITKGFGDQPAHVASNDFYAVFPNGNTIALVKNAVLSYSETEAKNNIKKILEGNPQRVVDMSQESTILYTPSTEPVKIEKPIIPATINQSDASGAQATVAKEQAINQTDEEFDVEFELRQVDKLDRPVWNKEKELSWLNKVLPQLSEDGRIQISNGLIEVAGKGAIAWGQFKEGVVTLSDIAAEGTTYHEAFHVVFQLMTSEENRARLFEEAKALYGNISERDLEENMAEGFRRFVMASNVNSPSVVTRIKDSMELAAEYMFGDDVESQKALDEYKSKHSNDKSLLNHIIDFFKSLIYKVRFWNYYSPSLTALYHDINNGRYSNAEYRVEPLGSKRRELDYSSLSDSMKEKWSEEKWNEVSQEEREQALRCNS</sequence>
<evidence type="ECO:0000256" key="1">
    <source>
        <dbReference type="SAM" id="MobiDB-lite"/>
    </source>
</evidence>